<dbReference type="Proteomes" id="UP001327560">
    <property type="component" value="Chromosome 3"/>
</dbReference>
<evidence type="ECO:0000256" key="1">
    <source>
        <dbReference type="ARBA" id="ARBA00022723"/>
    </source>
</evidence>
<dbReference type="GO" id="GO:0008270">
    <property type="term" value="F:zinc ion binding"/>
    <property type="evidence" value="ECO:0007669"/>
    <property type="project" value="UniProtKB-KW"/>
</dbReference>
<evidence type="ECO:0000256" key="2">
    <source>
        <dbReference type="ARBA" id="ARBA00022771"/>
    </source>
</evidence>
<protein>
    <recommendedName>
        <fullName evidence="5">RING-CH-type domain-containing protein</fullName>
    </recommendedName>
</protein>
<dbReference type="EMBL" id="CP136892">
    <property type="protein sequence ID" value="WOL02863.1"/>
    <property type="molecule type" value="Genomic_DNA"/>
</dbReference>
<keyword evidence="7" id="KW-1185">Reference proteome</keyword>
<keyword evidence="4" id="KW-0472">Membrane</keyword>
<dbReference type="FunFam" id="3.30.40.10:FF:000337">
    <property type="entry name" value="Zinc finger family protein"/>
    <property type="match status" value="1"/>
</dbReference>
<keyword evidence="4" id="KW-1133">Transmembrane helix</keyword>
<evidence type="ECO:0000313" key="6">
    <source>
        <dbReference type="EMBL" id="WOL02863.1"/>
    </source>
</evidence>
<accession>A0AAQ3QBD0</accession>
<evidence type="ECO:0000256" key="4">
    <source>
        <dbReference type="SAM" id="Phobius"/>
    </source>
</evidence>
<dbReference type="PANTHER" id="PTHR23012">
    <property type="entry name" value="RING/FYVE/PHD ZINC FINGER DOMAIN-CONTAINING"/>
    <property type="match status" value="1"/>
</dbReference>
<dbReference type="InterPro" id="IPR013083">
    <property type="entry name" value="Znf_RING/FYVE/PHD"/>
</dbReference>
<keyword evidence="4" id="KW-0812">Transmembrane</keyword>
<dbReference type="InterPro" id="IPR022143">
    <property type="entry name" value="DUF3675"/>
</dbReference>
<feature type="transmembrane region" description="Helical" evidence="4">
    <location>
        <begin position="176"/>
        <end position="194"/>
    </location>
</feature>
<dbReference type="CDD" id="cd16495">
    <property type="entry name" value="RING_CH-C4HC3_MARCH"/>
    <property type="match status" value="1"/>
</dbReference>
<organism evidence="6 7">
    <name type="scientific">Canna indica</name>
    <name type="common">Indian-shot</name>
    <dbReference type="NCBI Taxonomy" id="4628"/>
    <lineage>
        <taxon>Eukaryota</taxon>
        <taxon>Viridiplantae</taxon>
        <taxon>Streptophyta</taxon>
        <taxon>Embryophyta</taxon>
        <taxon>Tracheophyta</taxon>
        <taxon>Spermatophyta</taxon>
        <taxon>Magnoliopsida</taxon>
        <taxon>Liliopsida</taxon>
        <taxon>Zingiberales</taxon>
        <taxon>Cannaceae</taxon>
        <taxon>Canna</taxon>
    </lineage>
</organism>
<keyword evidence="3" id="KW-0862">Zinc</keyword>
<dbReference type="InterPro" id="IPR033275">
    <property type="entry name" value="MARCH-like"/>
</dbReference>
<dbReference type="Pfam" id="PF12906">
    <property type="entry name" value="RINGv"/>
    <property type="match status" value="1"/>
</dbReference>
<dbReference type="SUPFAM" id="SSF57850">
    <property type="entry name" value="RING/U-box"/>
    <property type="match status" value="1"/>
</dbReference>
<dbReference type="PANTHER" id="PTHR23012:SF174">
    <property type="entry name" value="OS01G0121200 PROTEIN"/>
    <property type="match status" value="1"/>
</dbReference>
<dbReference type="Gene3D" id="3.30.40.10">
    <property type="entry name" value="Zinc/RING finger domain, C3HC4 (zinc finger)"/>
    <property type="match status" value="1"/>
</dbReference>
<keyword evidence="1" id="KW-0479">Metal-binding</keyword>
<dbReference type="Pfam" id="PF12428">
    <property type="entry name" value="DUF3675"/>
    <property type="match status" value="1"/>
</dbReference>
<dbReference type="AlphaFoldDB" id="A0AAQ3QBD0"/>
<keyword evidence="2" id="KW-0863">Zinc-finger</keyword>
<dbReference type="GO" id="GO:0016567">
    <property type="term" value="P:protein ubiquitination"/>
    <property type="evidence" value="ECO:0007669"/>
    <property type="project" value="TreeGrafter"/>
</dbReference>
<gene>
    <name evidence="6" type="ORF">Cni_G11582</name>
</gene>
<feature type="domain" description="RING-CH-type" evidence="5">
    <location>
        <begin position="54"/>
        <end position="114"/>
    </location>
</feature>
<dbReference type="SMART" id="SM00744">
    <property type="entry name" value="RINGv"/>
    <property type="match status" value="1"/>
</dbReference>
<evidence type="ECO:0000313" key="7">
    <source>
        <dbReference type="Proteomes" id="UP001327560"/>
    </source>
</evidence>
<feature type="transmembrane region" description="Helical" evidence="4">
    <location>
        <begin position="200"/>
        <end position="223"/>
    </location>
</feature>
<sequence>MGDHLTLLVDHLLTESTFQAATRDGKQGQVATDSISSVDAGKEITQKRNFRETTSVEMLAECRICREEDEDYNMEIPCSCCGSLKFAHRKCVQRWCDEKGDTVCEICLQQFKPGYTAPPNLFQHGSTPMNFRGNWAVTRQNWPGSQSITLVPSERDNIHLPYPDSLARSTDCCQSVAVIFLVLLFLRHTLPLMIAGAEQYSFTLFSLMVLRTIGILLPVFLMIRTIRAFHRRRIRLGTHQIFGPAEGENAVSSS</sequence>
<evidence type="ECO:0000256" key="3">
    <source>
        <dbReference type="ARBA" id="ARBA00022833"/>
    </source>
</evidence>
<dbReference type="GO" id="GO:0016020">
    <property type="term" value="C:membrane"/>
    <property type="evidence" value="ECO:0007669"/>
    <property type="project" value="TreeGrafter"/>
</dbReference>
<evidence type="ECO:0000259" key="5">
    <source>
        <dbReference type="PROSITE" id="PS51292"/>
    </source>
</evidence>
<name>A0AAQ3QBD0_9LILI</name>
<proteinExistence type="predicted"/>
<dbReference type="PROSITE" id="PS51292">
    <property type="entry name" value="ZF_RING_CH"/>
    <property type="match status" value="1"/>
</dbReference>
<dbReference type="GO" id="GO:0004842">
    <property type="term" value="F:ubiquitin-protein transferase activity"/>
    <property type="evidence" value="ECO:0007669"/>
    <property type="project" value="TreeGrafter"/>
</dbReference>
<reference evidence="6 7" key="1">
    <citation type="submission" date="2023-10" db="EMBL/GenBank/DDBJ databases">
        <title>Chromosome-scale genome assembly provides insights into flower coloration mechanisms of Canna indica.</title>
        <authorList>
            <person name="Li C."/>
        </authorList>
    </citation>
    <scope>NUCLEOTIDE SEQUENCE [LARGE SCALE GENOMIC DNA]</scope>
    <source>
        <tissue evidence="6">Flower</tissue>
    </source>
</reference>
<dbReference type="InterPro" id="IPR011016">
    <property type="entry name" value="Znf_RING-CH"/>
</dbReference>